<dbReference type="EMBL" id="LUCH01000679">
    <property type="protein sequence ID" value="KAF5404557.1"/>
    <property type="molecule type" value="Genomic_DNA"/>
</dbReference>
<comment type="caution">
    <text evidence="1">The sequence shown here is derived from an EMBL/GenBank/DDBJ whole genome shotgun (WGS) entry which is preliminary data.</text>
</comment>
<dbReference type="Proteomes" id="UP000748531">
    <property type="component" value="Unassembled WGS sequence"/>
</dbReference>
<keyword evidence="2" id="KW-1185">Reference proteome</keyword>
<organism evidence="1 2">
    <name type="scientific">Paragonimus heterotremus</name>
    <dbReference type="NCBI Taxonomy" id="100268"/>
    <lineage>
        <taxon>Eukaryota</taxon>
        <taxon>Metazoa</taxon>
        <taxon>Spiralia</taxon>
        <taxon>Lophotrochozoa</taxon>
        <taxon>Platyhelminthes</taxon>
        <taxon>Trematoda</taxon>
        <taxon>Digenea</taxon>
        <taxon>Plagiorchiida</taxon>
        <taxon>Troglotremata</taxon>
        <taxon>Troglotrematidae</taxon>
        <taxon>Paragonimus</taxon>
    </lineage>
</organism>
<evidence type="ECO:0000313" key="1">
    <source>
        <dbReference type="EMBL" id="KAF5404557.1"/>
    </source>
</evidence>
<proteinExistence type="predicted"/>
<protein>
    <submittedName>
        <fullName evidence="1">Uncharacterized protein</fullName>
    </submittedName>
</protein>
<gene>
    <name evidence="1" type="ORF">PHET_01785</name>
</gene>
<evidence type="ECO:0000313" key="2">
    <source>
        <dbReference type="Proteomes" id="UP000748531"/>
    </source>
</evidence>
<reference evidence="1" key="1">
    <citation type="submission" date="2019-05" db="EMBL/GenBank/DDBJ databases">
        <title>Annotation for the trematode Paragonimus heterotremus.</title>
        <authorList>
            <person name="Choi Y.-J."/>
        </authorList>
    </citation>
    <scope>NUCLEOTIDE SEQUENCE</scope>
    <source>
        <strain evidence="1">LC</strain>
    </source>
</reference>
<sequence>MNEMVELYVRVPNRKALAKWSKHFNLSRSTVLSVLDLILNELEQRESLGTMKYPSNLGTANKVHQEIDLKECLKVVTLRYDVIKSKLSMPSEWPAHRLLKLACVLFGQLPTSVITTDAQQVMAKVMLKDWSNNALRELPMHVASVLKNLSTFQLCVLGRLAIYFIFCLRNKHPNFIQLEPSTRLQIISTQWQPLVSALCGIQEHSSKTPVVSCFLASYQYLLMALLHADHEASSGDNE</sequence>
<name>A0A8J4X2Q9_9TREM</name>
<dbReference type="AlphaFoldDB" id="A0A8J4X2Q9"/>
<accession>A0A8J4X2Q9</accession>
<dbReference type="OrthoDB" id="6251429at2759"/>